<dbReference type="AlphaFoldDB" id="A0A0V1N8V8"/>
<gene>
    <name evidence="1" type="ORF">T10_4191</name>
</gene>
<protein>
    <submittedName>
        <fullName evidence="1">Uncharacterized protein</fullName>
    </submittedName>
</protein>
<accession>A0A0V1N8V8</accession>
<evidence type="ECO:0000313" key="2">
    <source>
        <dbReference type="Proteomes" id="UP000054843"/>
    </source>
</evidence>
<dbReference type="Proteomes" id="UP000054843">
    <property type="component" value="Unassembled WGS sequence"/>
</dbReference>
<keyword evidence="2" id="KW-1185">Reference proteome</keyword>
<evidence type="ECO:0000313" key="1">
    <source>
        <dbReference type="EMBL" id="KRZ80418.1"/>
    </source>
</evidence>
<proteinExistence type="predicted"/>
<sequence>MRFFNSLLYLSYYYYYFRKLSCFLKLLENNKRLNSRVLKASKLNYCFKKRERERAIFARVLKKELREESVIEALSYGKICVSVDTLKLRLLSDAGTSFLPSWLKMLK</sequence>
<organism evidence="1 2">
    <name type="scientific">Trichinella papuae</name>
    <dbReference type="NCBI Taxonomy" id="268474"/>
    <lineage>
        <taxon>Eukaryota</taxon>
        <taxon>Metazoa</taxon>
        <taxon>Ecdysozoa</taxon>
        <taxon>Nematoda</taxon>
        <taxon>Enoplea</taxon>
        <taxon>Dorylaimia</taxon>
        <taxon>Trichinellida</taxon>
        <taxon>Trichinellidae</taxon>
        <taxon>Trichinella</taxon>
    </lineage>
</organism>
<comment type="caution">
    <text evidence="1">The sequence shown here is derived from an EMBL/GenBank/DDBJ whole genome shotgun (WGS) entry which is preliminary data.</text>
</comment>
<reference evidence="1 2" key="1">
    <citation type="submission" date="2015-01" db="EMBL/GenBank/DDBJ databases">
        <title>Evolution of Trichinella species and genotypes.</title>
        <authorList>
            <person name="Korhonen P.K."/>
            <person name="Edoardo P."/>
            <person name="Giuseppe L.R."/>
            <person name="Gasser R.B."/>
        </authorList>
    </citation>
    <scope>NUCLEOTIDE SEQUENCE [LARGE SCALE GENOMIC DNA]</scope>
    <source>
        <strain evidence="1">ISS1980</strain>
    </source>
</reference>
<dbReference type="EMBL" id="JYDO01000002">
    <property type="protein sequence ID" value="KRZ80418.1"/>
    <property type="molecule type" value="Genomic_DNA"/>
</dbReference>
<name>A0A0V1N8V8_9BILA</name>